<dbReference type="CDD" id="cd09274">
    <property type="entry name" value="RNase_HI_RT_Ty3"/>
    <property type="match status" value="1"/>
</dbReference>
<dbReference type="GO" id="GO:0003676">
    <property type="term" value="F:nucleic acid binding"/>
    <property type="evidence" value="ECO:0007669"/>
    <property type="project" value="InterPro"/>
</dbReference>
<evidence type="ECO:0000313" key="6">
    <source>
        <dbReference type="Proteomes" id="UP000078561"/>
    </source>
</evidence>
<dbReference type="GO" id="GO:0015074">
    <property type="term" value="P:DNA integration"/>
    <property type="evidence" value="ECO:0007669"/>
    <property type="project" value="InterPro"/>
</dbReference>
<evidence type="ECO:0008006" key="7">
    <source>
        <dbReference type="Google" id="ProtNLM"/>
    </source>
</evidence>
<dbReference type="InterPro" id="IPR041577">
    <property type="entry name" value="RT_RNaseH_2"/>
</dbReference>
<dbReference type="FunFam" id="3.30.70.270:FF:000020">
    <property type="entry name" value="Transposon Tf2-6 polyprotein-like Protein"/>
    <property type="match status" value="1"/>
</dbReference>
<dbReference type="OrthoDB" id="5588148at2759"/>
<dbReference type="Pfam" id="PF00665">
    <property type="entry name" value="rve"/>
    <property type="match status" value="1"/>
</dbReference>
<sequence length="846" mass="97188">MNLPDFENYQCVIGTDFLNTLGIFMIGLAVSFDDNATFQFEEEETSDIPKPDESPAGTKTPKVFARYLKYPIPDKLMPLIDEAVNKWKMEGTVILSTSNNQWNSPLTLAPKKDANGKKTKKRPCLDPRHINNLLPDDKFPIPLIREVFQKLKNSKVFTTLDLKNAFHRFQIDPKDQHKTTFTYRDEQLMFQGCPFGLKPLSSKFQRVTSLILKDMDFATSFIDDIVVFSEDMQQHAKHVKKVIDKLTEVRLILNADKCHFAQKSVHLLGFCVSEKGLTLDIRKVTNVQDWPRPKTGNDIEKFLGVMNYFRDHIPMISNLTAPFDKLRKEKSLSKSWTFVCETAFEKLKLILTRTPVLKYPKVNEPYYVATDASNTGIGAVLFQMIEGKVQHIGFFARALSKSERNYNTTKRELLAIVFALNKFHKYVWGNHFTLFTDHKALTYIYTQKYQNTMMINWCDTILQYNFTVAHIPGMKNVLPDALSRLFPVEKELAGDEDNKRHQKRVCDLYENCVYAGFKHNRVKYNPEKMEKLTIQHEKGHEQKEKEIHAKKDPSSNFEAPIDELIIPSKDDREKIIRMYHRASTLHEHAHFLQPEERIIKTIEDKLERESMLERKHAFGHFGAEAMEKAIQADGMTWPNLKKDAIEMVKKCNQCMQYNVVRKGYHPLASITANAPGDHWAIDLAGEFNETNNGNVYILVMIDICTRFVIIKPIPDKTAVTVANALIDVFCTFGFPKIIQSDNGSEFANGTVEKLITTTRIDHRVISAYHPRANGAAERTVQTVKATLEKQIDGESRDWDLFVPTVQLAINAKIVRLHGSAPFSLMFARKLNEFNDYTDLNSTTIPI</sequence>
<evidence type="ECO:0000259" key="4">
    <source>
        <dbReference type="PROSITE" id="PS50994"/>
    </source>
</evidence>
<feature type="domain" description="Integrase catalytic" evidence="4">
    <location>
        <begin position="671"/>
        <end position="829"/>
    </location>
</feature>
<dbReference type="Gene3D" id="3.30.420.10">
    <property type="entry name" value="Ribonuclease H-like superfamily/Ribonuclease H"/>
    <property type="match status" value="1"/>
</dbReference>
<dbReference type="PROSITE" id="PS50878">
    <property type="entry name" value="RT_POL"/>
    <property type="match status" value="1"/>
</dbReference>
<dbReference type="FunFam" id="3.10.20.370:FF:000001">
    <property type="entry name" value="Retrovirus-related Pol polyprotein from transposon 17.6-like protein"/>
    <property type="match status" value="1"/>
</dbReference>
<reference evidence="5" key="1">
    <citation type="submission" date="2016-04" db="EMBL/GenBank/DDBJ databases">
        <authorList>
            <person name="Evans L.H."/>
            <person name="Alamgir A."/>
            <person name="Owens N."/>
            <person name="Weber N.D."/>
            <person name="Virtaneva K."/>
            <person name="Barbian K."/>
            <person name="Babar A."/>
            <person name="Rosenke K."/>
        </authorList>
    </citation>
    <scope>NUCLEOTIDE SEQUENCE [LARGE SCALE GENOMIC DNA]</scope>
    <source>
        <strain evidence="5">CBS 101.48</strain>
    </source>
</reference>
<dbReference type="InterPro" id="IPR000477">
    <property type="entry name" value="RT_dom"/>
</dbReference>
<accession>A0A163V076</accession>
<dbReference type="InterPro" id="IPR012337">
    <property type="entry name" value="RNaseH-like_sf"/>
</dbReference>
<keyword evidence="6" id="KW-1185">Reference proteome</keyword>
<organism evidence="5">
    <name type="scientific">Absidia glauca</name>
    <name type="common">Pin mould</name>
    <dbReference type="NCBI Taxonomy" id="4829"/>
    <lineage>
        <taxon>Eukaryota</taxon>
        <taxon>Fungi</taxon>
        <taxon>Fungi incertae sedis</taxon>
        <taxon>Mucoromycota</taxon>
        <taxon>Mucoromycotina</taxon>
        <taxon>Mucoromycetes</taxon>
        <taxon>Mucorales</taxon>
        <taxon>Cunninghamellaceae</taxon>
        <taxon>Absidia</taxon>
    </lineage>
</organism>
<feature type="domain" description="Reverse transcriptase" evidence="3">
    <location>
        <begin position="90"/>
        <end position="272"/>
    </location>
</feature>
<dbReference type="PANTHER" id="PTHR37984:SF5">
    <property type="entry name" value="PROTEIN NYNRIN-LIKE"/>
    <property type="match status" value="1"/>
</dbReference>
<gene>
    <name evidence="5" type="primary">ABSGL_03402.1 scaffold 4591</name>
</gene>
<dbReference type="Gene3D" id="1.10.340.70">
    <property type="match status" value="1"/>
</dbReference>
<dbReference type="EMBL" id="LT552038">
    <property type="protein sequence ID" value="SAL97877.1"/>
    <property type="molecule type" value="Genomic_DNA"/>
</dbReference>
<dbReference type="GO" id="GO:0003824">
    <property type="term" value="F:catalytic activity"/>
    <property type="evidence" value="ECO:0007669"/>
    <property type="project" value="UniProtKB-KW"/>
</dbReference>
<name>A0A163V076_ABSGL</name>
<evidence type="ECO:0000256" key="2">
    <source>
        <dbReference type="SAM" id="MobiDB-lite"/>
    </source>
</evidence>
<proteinExistence type="predicted"/>
<dbReference type="Proteomes" id="UP000078561">
    <property type="component" value="Unassembled WGS sequence"/>
</dbReference>
<protein>
    <recommendedName>
        <fullName evidence="7">Integrase catalytic domain-containing protein</fullName>
    </recommendedName>
</protein>
<dbReference type="InParanoid" id="A0A163V076"/>
<feature type="region of interest" description="Disordered" evidence="2">
    <location>
        <begin position="105"/>
        <end position="127"/>
    </location>
</feature>
<dbReference type="SUPFAM" id="SSF53098">
    <property type="entry name" value="Ribonuclease H-like"/>
    <property type="match status" value="1"/>
</dbReference>
<dbReference type="AlphaFoldDB" id="A0A163V076"/>
<dbReference type="Gene3D" id="3.30.70.270">
    <property type="match status" value="2"/>
</dbReference>
<dbReference type="InterPro" id="IPR043502">
    <property type="entry name" value="DNA/RNA_pol_sf"/>
</dbReference>
<dbReference type="CDD" id="cd01647">
    <property type="entry name" value="RT_LTR"/>
    <property type="match status" value="1"/>
</dbReference>
<dbReference type="GO" id="GO:0005634">
    <property type="term" value="C:nucleus"/>
    <property type="evidence" value="ECO:0007669"/>
    <property type="project" value="UniProtKB-ARBA"/>
</dbReference>
<dbReference type="Pfam" id="PF17919">
    <property type="entry name" value="RT_RNaseH_2"/>
    <property type="match status" value="1"/>
</dbReference>
<dbReference type="InterPro" id="IPR043128">
    <property type="entry name" value="Rev_trsase/Diguanyl_cyclase"/>
</dbReference>
<dbReference type="InterPro" id="IPR050951">
    <property type="entry name" value="Retrovirus_Pol_polyprotein"/>
</dbReference>
<dbReference type="InterPro" id="IPR041588">
    <property type="entry name" value="Integrase_H2C2"/>
</dbReference>
<dbReference type="Pfam" id="PF17921">
    <property type="entry name" value="Integrase_H2C2"/>
    <property type="match status" value="1"/>
</dbReference>
<evidence type="ECO:0000256" key="1">
    <source>
        <dbReference type="ARBA" id="ARBA00023268"/>
    </source>
</evidence>
<evidence type="ECO:0000259" key="3">
    <source>
        <dbReference type="PROSITE" id="PS50878"/>
    </source>
</evidence>
<dbReference type="Pfam" id="PF00078">
    <property type="entry name" value="RVT_1"/>
    <property type="match status" value="1"/>
</dbReference>
<keyword evidence="1" id="KW-0511">Multifunctional enzyme</keyword>
<dbReference type="InterPro" id="IPR001584">
    <property type="entry name" value="Integrase_cat-core"/>
</dbReference>
<evidence type="ECO:0000313" key="5">
    <source>
        <dbReference type="EMBL" id="SAL97877.1"/>
    </source>
</evidence>
<dbReference type="OMA" id="SLETHIY"/>
<dbReference type="InterPro" id="IPR036397">
    <property type="entry name" value="RNaseH_sf"/>
</dbReference>
<dbReference type="PANTHER" id="PTHR37984">
    <property type="entry name" value="PROTEIN CBG26694"/>
    <property type="match status" value="1"/>
</dbReference>
<dbReference type="Gene3D" id="3.10.10.10">
    <property type="entry name" value="HIV Type 1 Reverse Transcriptase, subunit A, domain 1"/>
    <property type="match status" value="1"/>
</dbReference>
<dbReference type="PROSITE" id="PS50994">
    <property type="entry name" value="INTEGRASE"/>
    <property type="match status" value="1"/>
</dbReference>
<dbReference type="SUPFAM" id="SSF56672">
    <property type="entry name" value="DNA/RNA polymerases"/>
    <property type="match status" value="1"/>
</dbReference>
<dbReference type="STRING" id="4829.A0A163V076"/>